<dbReference type="EMBL" id="JAYGHG010000020">
    <property type="protein sequence ID" value="MEA5582237.1"/>
    <property type="molecule type" value="Genomic_DNA"/>
</dbReference>
<proteinExistence type="predicted"/>
<evidence type="ECO:0000256" key="1">
    <source>
        <dbReference type="SAM" id="Coils"/>
    </source>
</evidence>
<keyword evidence="4" id="KW-1185">Reference proteome</keyword>
<evidence type="ECO:0000256" key="2">
    <source>
        <dbReference type="SAM" id="Phobius"/>
    </source>
</evidence>
<sequence>MTSKSWSWKAIKDWFEFLLILAALCACGYIAWNQLIYLYLMLFLGGVAAGLAPLVSPIYNIPNEWIGLAPSLTQFFEISRDKVEQLNKLEEAELQNATEEFVKVKEILNKYVHKNPDLVNQHPQLKKIIRQANIGQETSQYIYKYRVEERQIREEIERKEREKREEQKKREFEQYWQRVERERERKKLNLGVPPADKCTCPSGYPIRATENLKNENYRGIYYLSDERKGVQVDWCFKHPEDAESEKFRRSKKTPPKYQR</sequence>
<evidence type="ECO:0000313" key="3">
    <source>
        <dbReference type="EMBL" id="MEA5582237.1"/>
    </source>
</evidence>
<protein>
    <submittedName>
        <fullName evidence="3">Uncharacterized protein</fullName>
    </submittedName>
</protein>
<dbReference type="PROSITE" id="PS51257">
    <property type="entry name" value="PROKAR_LIPOPROTEIN"/>
    <property type="match status" value="1"/>
</dbReference>
<accession>A0ABU5UFC9</accession>
<comment type="caution">
    <text evidence="3">The sequence shown here is derived from an EMBL/GenBank/DDBJ whole genome shotgun (WGS) entry which is preliminary data.</text>
</comment>
<name>A0ABU5UFC9_9CYAN</name>
<keyword evidence="2" id="KW-1133">Transmembrane helix</keyword>
<feature type="transmembrane region" description="Helical" evidence="2">
    <location>
        <begin position="14"/>
        <end position="32"/>
    </location>
</feature>
<dbReference type="Proteomes" id="UP001302120">
    <property type="component" value="Unassembled WGS sequence"/>
</dbReference>
<keyword evidence="1" id="KW-0175">Coiled coil</keyword>
<dbReference type="RefSeq" id="WP_323196560.1">
    <property type="nucleotide sequence ID" value="NZ_JAYGHG010000020.1"/>
</dbReference>
<organism evidence="3 4">
    <name type="scientific">Nodularia harveyana UHCC-0300</name>
    <dbReference type="NCBI Taxonomy" id="2974287"/>
    <lineage>
        <taxon>Bacteria</taxon>
        <taxon>Bacillati</taxon>
        <taxon>Cyanobacteriota</taxon>
        <taxon>Cyanophyceae</taxon>
        <taxon>Nostocales</taxon>
        <taxon>Nodulariaceae</taxon>
        <taxon>Nodularia</taxon>
    </lineage>
</organism>
<feature type="transmembrane region" description="Helical" evidence="2">
    <location>
        <begin position="38"/>
        <end position="59"/>
    </location>
</feature>
<feature type="coiled-coil region" evidence="1">
    <location>
        <begin position="80"/>
        <end position="107"/>
    </location>
</feature>
<reference evidence="3 4" key="1">
    <citation type="submission" date="2023-12" db="EMBL/GenBank/DDBJ databases">
        <title>Baltic Sea Cyanobacteria.</title>
        <authorList>
            <person name="Delbaje E."/>
            <person name="Fewer D.P."/>
            <person name="Shishido T.K."/>
        </authorList>
    </citation>
    <scope>NUCLEOTIDE SEQUENCE [LARGE SCALE GENOMIC DNA]</scope>
    <source>
        <strain evidence="3 4">UHCC-0300</strain>
    </source>
</reference>
<keyword evidence="2" id="KW-0812">Transmembrane</keyword>
<feature type="coiled-coil region" evidence="1">
    <location>
        <begin position="142"/>
        <end position="169"/>
    </location>
</feature>
<evidence type="ECO:0000313" key="4">
    <source>
        <dbReference type="Proteomes" id="UP001302120"/>
    </source>
</evidence>
<keyword evidence="2" id="KW-0472">Membrane</keyword>
<gene>
    <name evidence="3" type="ORF">VB620_12905</name>
</gene>